<reference evidence="2 3" key="1">
    <citation type="journal article" date="2024" name="IMA Fungus">
        <title>Apiospora arundinis, a panoply of carbohydrate-active enzymes and secondary metabolites.</title>
        <authorList>
            <person name="Sorensen T."/>
            <person name="Petersen C."/>
            <person name="Muurmann A.T."/>
            <person name="Christiansen J.V."/>
            <person name="Brundto M.L."/>
            <person name="Overgaard C.K."/>
            <person name="Boysen A.T."/>
            <person name="Wollenberg R.D."/>
            <person name="Larsen T.O."/>
            <person name="Sorensen J.L."/>
            <person name="Nielsen K.L."/>
            <person name="Sondergaard T.E."/>
        </authorList>
    </citation>
    <scope>NUCLEOTIDE SEQUENCE [LARGE SCALE GENOMIC DNA]</scope>
    <source>
        <strain evidence="2 3">AAU 773</strain>
    </source>
</reference>
<evidence type="ECO:0000313" key="3">
    <source>
        <dbReference type="Proteomes" id="UP001390339"/>
    </source>
</evidence>
<dbReference type="EMBL" id="JAPCWZ010000004">
    <property type="protein sequence ID" value="KAK8867384.1"/>
    <property type="molecule type" value="Genomic_DNA"/>
</dbReference>
<feature type="compositionally biased region" description="Basic and acidic residues" evidence="1">
    <location>
        <begin position="91"/>
        <end position="108"/>
    </location>
</feature>
<dbReference type="Proteomes" id="UP001390339">
    <property type="component" value="Unassembled WGS sequence"/>
</dbReference>
<accession>A0ABR2IS15</accession>
<keyword evidence="3" id="KW-1185">Reference proteome</keyword>
<name>A0ABR2IS15_9PEZI</name>
<comment type="caution">
    <text evidence="2">The sequence shown here is derived from an EMBL/GenBank/DDBJ whole genome shotgun (WGS) entry which is preliminary data.</text>
</comment>
<feature type="region of interest" description="Disordered" evidence="1">
    <location>
        <begin position="84"/>
        <end position="114"/>
    </location>
</feature>
<proteinExistence type="predicted"/>
<organism evidence="2 3">
    <name type="scientific">Apiospora arundinis</name>
    <dbReference type="NCBI Taxonomy" id="335852"/>
    <lineage>
        <taxon>Eukaryota</taxon>
        <taxon>Fungi</taxon>
        <taxon>Dikarya</taxon>
        <taxon>Ascomycota</taxon>
        <taxon>Pezizomycotina</taxon>
        <taxon>Sordariomycetes</taxon>
        <taxon>Xylariomycetidae</taxon>
        <taxon>Amphisphaeriales</taxon>
        <taxon>Apiosporaceae</taxon>
        <taxon>Apiospora</taxon>
    </lineage>
</organism>
<protein>
    <submittedName>
        <fullName evidence="2">Uncharacterized protein</fullName>
    </submittedName>
</protein>
<gene>
    <name evidence="2" type="ORF">PGQ11_005962</name>
</gene>
<sequence length="114" mass="12752">MPQLCHCDFCNCRNFAQNQQREEDGNDSSSDLLCLVCENARIWYKTVPTYQGCLCVCKCKLERAPGAFQCLDCLEENRKNHRRHRLHGKPKGVEGKGEGEGESAKESGTDGSSP</sequence>
<evidence type="ECO:0000313" key="2">
    <source>
        <dbReference type="EMBL" id="KAK8867384.1"/>
    </source>
</evidence>
<evidence type="ECO:0000256" key="1">
    <source>
        <dbReference type="SAM" id="MobiDB-lite"/>
    </source>
</evidence>